<name>A0ABD4A0H4_BACIU</name>
<reference evidence="1 2" key="1">
    <citation type="submission" date="2014-11" db="EMBL/GenBank/DDBJ databases">
        <title>Draft Genome Sequences of Nine Bacillus subtilis Strains that Form Spores with High Heat-Resistance.</title>
        <authorList>
            <person name="Krawcyk A.O."/>
            <person name="Berendsen E.M."/>
            <person name="de Jong A."/>
            <person name="Holsappel S."/>
            <person name="Eijlander R.T."/>
            <person name="Wells-Bennik M."/>
            <person name="Kuipers O.P."/>
        </authorList>
    </citation>
    <scope>NUCLEOTIDE SEQUENCE [LARGE SCALE GENOMIC DNA]</scope>
    <source>
        <strain evidence="1 2">B4067</strain>
    </source>
</reference>
<comment type="caution">
    <text evidence="1">The sequence shown here is derived from an EMBL/GenBank/DDBJ whole genome shotgun (WGS) entry which is preliminary data.</text>
</comment>
<evidence type="ECO:0000313" key="1">
    <source>
        <dbReference type="EMBL" id="KIL33465.1"/>
    </source>
</evidence>
<protein>
    <recommendedName>
        <fullName evidence="3">Minor capsid protein</fullName>
    </recommendedName>
</protein>
<organism evidence="1 2">
    <name type="scientific">Bacillus subtilis subsp. subtilis</name>
    <dbReference type="NCBI Taxonomy" id="135461"/>
    <lineage>
        <taxon>Bacteria</taxon>
        <taxon>Bacillati</taxon>
        <taxon>Bacillota</taxon>
        <taxon>Bacilli</taxon>
        <taxon>Bacillales</taxon>
        <taxon>Bacillaceae</taxon>
        <taxon>Bacillus</taxon>
    </lineage>
</organism>
<gene>
    <name evidence="1" type="ORF">B4067_4684</name>
</gene>
<dbReference type="AlphaFoldDB" id="A0ABD4A0H4"/>
<dbReference type="RefSeq" id="WP_041053017.1">
    <property type="nucleotide sequence ID" value="NZ_JSXS01000013.1"/>
</dbReference>
<dbReference type="Pfam" id="PF10665">
    <property type="entry name" value="Minor_capsid_1"/>
    <property type="match status" value="1"/>
</dbReference>
<dbReference type="InterPro" id="IPR019612">
    <property type="entry name" value="Minor_capsid_put"/>
</dbReference>
<sequence>MAKPIPIELLIHSIEYEEITDNPNGWGGGFATPIPIERVRVEPVTAIMRNNVRNDVEGQSIIFIDRLNSKPFKRMKEQSRVTFNGKTYEVQKVKELYDENPGAPHHYEVEIK</sequence>
<proteinExistence type="predicted"/>
<evidence type="ECO:0008006" key="3">
    <source>
        <dbReference type="Google" id="ProtNLM"/>
    </source>
</evidence>
<dbReference type="EMBL" id="JSXS01000013">
    <property type="protein sequence ID" value="KIL33465.1"/>
    <property type="molecule type" value="Genomic_DNA"/>
</dbReference>
<dbReference type="Proteomes" id="UP000031970">
    <property type="component" value="Unassembled WGS sequence"/>
</dbReference>
<accession>A0ABD4A0H4</accession>
<evidence type="ECO:0000313" key="2">
    <source>
        <dbReference type="Proteomes" id="UP000031970"/>
    </source>
</evidence>